<dbReference type="EMBL" id="ML736188">
    <property type="protein sequence ID" value="KAE8379907.1"/>
    <property type="molecule type" value="Genomic_DNA"/>
</dbReference>
<keyword evidence="6" id="KW-1185">Reference proteome</keyword>
<dbReference type="GO" id="GO:0006113">
    <property type="term" value="P:fermentation"/>
    <property type="evidence" value="ECO:0007669"/>
    <property type="project" value="InterPro"/>
</dbReference>
<feature type="compositionally biased region" description="Polar residues" evidence="1">
    <location>
        <begin position="1276"/>
        <end position="1285"/>
    </location>
</feature>
<gene>
    <name evidence="5" type="ORF">BDV26DRAFT_258484</name>
</gene>
<dbReference type="InterPro" id="IPR029636">
    <property type="entry name" value="Csf1"/>
</dbReference>
<feature type="region of interest" description="Disordered" evidence="1">
    <location>
        <begin position="568"/>
        <end position="591"/>
    </location>
</feature>
<evidence type="ECO:0000259" key="4">
    <source>
        <dbReference type="Pfam" id="PF25038"/>
    </source>
</evidence>
<organism evidence="5 6">
    <name type="scientific">Aspergillus bertholletiae</name>
    <dbReference type="NCBI Taxonomy" id="1226010"/>
    <lineage>
        <taxon>Eukaryota</taxon>
        <taxon>Fungi</taxon>
        <taxon>Dikarya</taxon>
        <taxon>Ascomycota</taxon>
        <taxon>Pezizomycotina</taxon>
        <taxon>Eurotiomycetes</taxon>
        <taxon>Eurotiomycetidae</taxon>
        <taxon>Eurotiales</taxon>
        <taxon>Aspergillaceae</taxon>
        <taxon>Aspergillus</taxon>
        <taxon>Aspergillus subgen. Circumdati</taxon>
    </lineage>
</organism>
<keyword evidence="2" id="KW-0812">Transmembrane</keyword>
<accession>A0A5N7BE66</accession>
<dbReference type="Pfam" id="PF21678">
    <property type="entry name" value="Csf1_N"/>
    <property type="match status" value="1"/>
</dbReference>
<feature type="transmembrane region" description="Helical" evidence="2">
    <location>
        <begin position="20"/>
        <end position="40"/>
    </location>
</feature>
<protein>
    <recommendedName>
        <fullName evidence="7">Fermentation associated protein</fullName>
    </recommendedName>
</protein>
<dbReference type="OrthoDB" id="10051416at2759"/>
<dbReference type="Proteomes" id="UP000326198">
    <property type="component" value="Unassembled WGS sequence"/>
</dbReference>
<evidence type="ECO:0000259" key="3">
    <source>
        <dbReference type="Pfam" id="PF21678"/>
    </source>
</evidence>
<name>A0A5N7BE66_9EURO</name>
<feature type="compositionally biased region" description="Polar residues" evidence="1">
    <location>
        <begin position="1254"/>
        <end position="1268"/>
    </location>
</feature>
<sequence length="3200" mass="358919">MANTSLLTFGLTPDPSFNVFFFLELVVSCILVLFFLLYFNRLFANLLSYGIRAYTWHYYRAYVDINALQISLLGGRIFFKGVRYHGVNETIFVHGGFITWCYWRRSVRRTYLYDLKPNGYETRDDVRPVGDQGHSGAGDSGIKEQGGLKCSDSLPCRITAKVYGLEWFIYNRTPAYDGILAGFNPPEQLATSTKPQYNGSSSLDSEMNDNSTRGQSDSESALPRSPQAGNPPGRSRTGGDTIGSHILEGSGQEVGDGLSRLLRLLPLKLVCDKGAIVIGNENTRSVLTTTFDGATGLIEVCNAGPLDLYRQSFSFQFTHPVVQMRPNPDFKQNQLSAAKGLSSTREDQPGTKRKRDTIFNYHFQKRRVWHSIRDLIPYFQTSVESFHISEKHEDAGSRTQRDVRHDVRWVGLSRYLDETNQDDHEEWNSVEYARFSTVLDSPSMAIVYYWDIPGCVKSQESPQEFPFRERTPDINGAPPPEWGIDVKIDGGTINYGPWADRERVGLQNIFFPNSYRSSQPAEPLTAGDMRKNSVFKLRVETTDELTLRIPTRESSKDWQWKGRADAIRGASRMKKRQRRRQSRAAESDKGHVGPEIRPFGWLSLRVTGDSTINYCMDMVASKVGYSNQLDLDLRNSTMSSSVNHAALWQCPQQLIKCDLSVPLTWNDLRTWKFDVESRDMELFLLRDHIFLLTDLVADWASGPPAEYYTFVPFIYKLSLSFVNIRLFVNVNDMNIISNPSDLDDNRLLVIKGERLASDVLIPLNKYKPEQNAVSFNVCLQDAGIDYLSPLWDTFHTFLQGNSAATLKSMSIDGSYSYYLSTSPELTDTLFLNIEGLSPKLYLFGFLIRSFMTIKENYFGEEMHFKTLEEFQELAYAKEPSESHNGNNPNRKSNDLDVIVHVTVDSPCALLPESLYDRLKCLRLTAPSLEIDLRFTNYYMDLEFSIAPLKVGLESHLAGNSSRISDPQLFIDGLSIYGHRLFGLPPAEPTYVCNWDFKLGRVIGECSTEFLSSLGPALKSFDFSFDNEENALPPLFPISLHDVTFLRARIDMIHVSVLLDKTALVLSSGPVTTKFNDWTNAKFSKRMSLLVPELVIAAIDLEPVDQLEVPTRPDVTPFALFETTINLRMAQRTHDIVESRRLQQAHIKEHDQRTQRTPWLLFDWEEVDPDSTHFDDDKLTLPTIAIPALPEPVIKNFNRSHLSAKRSIFSDGSSYASSEGFLVSSDASSVRRGRKREDRSTIYASCLASEEEQRQTSFQAAPGPRQNNDPAEEHKNPSTVVPDSSNPWAMPDFSLHKVFLDTSQLPSRHISRDDTRPDDLSVTKFDPQFSPFAEDKTTHTNFAIELPNGVRGSCSPDFLFLLSSLIEKMQAKHPINIIDSLQKDVVSEIVGYEKSLKNPKKSTSVAIRTPVILVKLVSLSEAQNKYESGFRDEYKVEIADLKAEIRTKVEREKGDLLTGIRKSSTIHAAAESLSVSVEGTRADVYQERAELTFLFGDMNFWLVTKPMIKSNFQARAFDTVTFTKSVEHLAYLVRRTTTMLDSVTTSLQHSSSLVDKRLRFMIHFLTQPAANIPDPAFLTRISYVLRVAPTHLRQHDSWKIISRIRNIYNNLPHHQKEELASRCLNNDISLPPNARTTVLSSFDEWRAWDLAHVGKSYVMQRVWSSTVPNMEGISPPAFFSSTVKLLRLSIDPGPKESDFVVENLSTALSINPLDGTHSGAEARSTNLTIVQSYCSSVSLRLRWEILDLVEGLLRTMSTVTLESTTPTQGSYTKPKDSVELQFVFGADTGSITLDGINAKLVFAGRGLRSSVVQKLDGTGGPDSLSALMSAQACSSELSDLSKVIMSWKVGEPHLYCSHVSEEKEGALEHEWKIAGSSKRLRYDMKEDPLSLAHIADRLIEDEVRYIHRLASNINPSVNQSSEGVSTARKLVCNKFHIAMFLGDYRLSFCILPSLTYVISGEVARTSMAPTMGSKVEVDFDLKKNLHTFLSNNGNGWHTLSVLEIPPINGRVVANMLPARIDMEVDVTIELIQLEASAVRSLLGAITRPEFSHLMSDLKQNMETLQLHLNDALALDKRPQRQKEPSNGHNILYMARMTMAGTKIHASAPAINGKKYSADMDISLGMIRMRLNNGLEQGRPMEYPEFHIDTSNISFDLRKQEATITRSYCSFTIGAKLQGTSMLRENGEARRVFHFSSKRFDIELFPETAALVVDMATHLQERIKTLDLSHEVQRFKKLRRRGNAVPRVPSIQVNDDSRSEDLFSAMFSLDLNLIQVGWNMSTVPLPSSGRKPEDLVFSIKRLELSNKRTNTAKLRIEDMQLQMVPYLGNRRKRSLNSALLPELVFNVAYSSAGQEVRLAFQAAGKSLDIRATSDFIFPGSIIRDSIAASSRIIREANSTLVSKPTDENSKPRALFGNKRFRSVLVDVDFAGAIVSLQGRNTGDQQTLLTTTRKEGRLSEAKYGQYIQGDAVATATFRAPGVALKVQFEDNGRDDPRLSAELKIDASTNILYPSLVPLIKQMTDTVKEVMGGQGKPRRPSGTMMLQPQKLMQEAPLDMDAKDSILGRCKLNVGILICKQEFSLSCQPIARVAATTSFDTVYVTINTVQSDDHGRFLALLVAFNSLEASVKHVYSNESTASFEVNSIVMSLMNSKHLGNSKGISVVLRISPMQVALNAKQVQDFLLFREIWLPAADNAEAKPAFQPQPTETQAYIVQRYQQVASASAFPWNTAIAVEKLEIRLDLGSSLGKAQFAINDLWLSSKKTSDREQTLCIGFRAAGIECKGRMSGLIEFQTFKVQTSIQWPDDTLHTKTPLIQASISFHLFQAKVSFDYQPFLIAHITMFDFLMYNVCSASGNRHQRLFSILEGDQVQVFCTSLTASQTVALYQAWQRLVQDKQASYETALREVERYMRRRSSVFAGKADLPAKDVAKGADEKEEKTPISLQTGVTVTIKSVNIGVFPSSFFDNHVLRLDAHDAQARFDVSLQEGKIHSALGLTLGQLRVALSSIVRPGPTEVEELLLGEIANRVLASSGGTILKVPRLVAKMETWQNPGTQQIDYIFRSTFEGKVDVGWNYSRISFIRDMWESHSRALTSRLGKPLPPSAVRITGGLNEGGGDKKDQQQEKITAVVNVPQSKYTYVALEPPVIETPQLRDMGEATPPLEWIGLQRDKLPNVTHQIIIVTLLEIAKEVEDAYGKILGSS</sequence>
<feature type="compositionally biased region" description="Polar residues" evidence="1">
    <location>
        <begin position="190"/>
        <end position="219"/>
    </location>
</feature>
<evidence type="ECO:0000313" key="5">
    <source>
        <dbReference type="EMBL" id="KAE8379907.1"/>
    </source>
</evidence>
<keyword evidence="2" id="KW-0472">Membrane</keyword>
<feature type="region of interest" description="Disordered" evidence="1">
    <location>
        <begin position="1243"/>
        <end position="1285"/>
    </location>
</feature>
<evidence type="ECO:0000313" key="6">
    <source>
        <dbReference type="Proteomes" id="UP000326198"/>
    </source>
</evidence>
<feature type="region of interest" description="Disordered" evidence="1">
    <location>
        <begin position="124"/>
        <end position="143"/>
    </location>
</feature>
<evidence type="ECO:0000256" key="2">
    <source>
        <dbReference type="SAM" id="Phobius"/>
    </source>
</evidence>
<feature type="region of interest" description="Disordered" evidence="1">
    <location>
        <begin position="190"/>
        <end position="248"/>
    </location>
</feature>
<dbReference type="InterPro" id="IPR048636">
    <property type="entry name" value="Csf1_N"/>
</dbReference>
<dbReference type="GO" id="GO:0016020">
    <property type="term" value="C:membrane"/>
    <property type="evidence" value="ECO:0007669"/>
    <property type="project" value="InterPro"/>
</dbReference>
<feature type="compositionally biased region" description="Basic residues" evidence="1">
    <location>
        <begin position="571"/>
        <end position="582"/>
    </location>
</feature>
<evidence type="ECO:0000256" key="1">
    <source>
        <dbReference type="SAM" id="MobiDB-lite"/>
    </source>
</evidence>
<feature type="domain" description="Csf1 C-terminal region" evidence="4">
    <location>
        <begin position="2465"/>
        <end position="3199"/>
    </location>
</feature>
<dbReference type="PANTHER" id="PTHR32085:SF3">
    <property type="entry name" value="PROTEIN CSF1"/>
    <property type="match status" value="1"/>
</dbReference>
<dbReference type="PANTHER" id="PTHR32085">
    <property type="entry name" value="PROTEIN CSF1"/>
    <property type="match status" value="1"/>
</dbReference>
<dbReference type="Pfam" id="PF25038">
    <property type="entry name" value="Csf1_C"/>
    <property type="match status" value="1"/>
</dbReference>
<feature type="domain" description="Csf1 N-terminal" evidence="3">
    <location>
        <begin position="32"/>
        <end position="878"/>
    </location>
</feature>
<dbReference type="InterPro" id="IPR056779">
    <property type="entry name" value="Csf1_C"/>
</dbReference>
<proteinExistence type="predicted"/>
<reference evidence="5 6" key="1">
    <citation type="submission" date="2019-04" db="EMBL/GenBank/DDBJ databases">
        <title>Friends and foes A comparative genomics studyof 23 Aspergillus species from section Flavi.</title>
        <authorList>
            <consortium name="DOE Joint Genome Institute"/>
            <person name="Kjaerbolling I."/>
            <person name="Vesth T."/>
            <person name="Frisvad J.C."/>
            <person name="Nybo J.L."/>
            <person name="Theobald S."/>
            <person name="Kildgaard S."/>
            <person name="Isbrandt T."/>
            <person name="Kuo A."/>
            <person name="Sato A."/>
            <person name="Lyhne E.K."/>
            <person name="Kogle M.E."/>
            <person name="Wiebenga A."/>
            <person name="Kun R.S."/>
            <person name="Lubbers R.J."/>
            <person name="Makela M.R."/>
            <person name="Barry K."/>
            <person name="Chovatia M."/>
            <person name="Clum A."/>
            <person name="Daum C."/>
            <person name="Haridas S."/>
            <person name="He G."/>
            <person name="LaButti K."/>
            <person name="Lipzen A."/>
            <person name="Mondo S."/>
            <person name="Riley R."/>
            <person name="Salamov A."/>
            <person name="Simmons B.A."/>
            <person name="Magnuson J.K."/>
            <person name="Henrissat B."/>
            <person name="Mortensen U.H."/>
            <person name="Larsen T.O."/>
            <person name="Devries R.P."/>
            <person name="Grigoriev I.V."/>
            <person name="Machida M."/>
            <person name="Baker S.E."/>
            <person name="Andersen M.R."/>
        </authorList>
    </citation>
    <scope>NUCLEOTIDE SEQUENCE [LARGE SCALE GENOMIC DNA]</scope>
    <source>
        <strain evidence="5 6">IBT 29228</strain>
    </source>
</reference>
<evidence type="ECO:0008006" key="7">
    <source>
        <dbReference type="Google" id="ProtNLM"/>
    </source>
</evidence>
<keyword evidence="2" id="KW-1133">Transmembrane helix</keyword>